<keyword evidence="2" id="KW-1185">Reference proteome</keyword>
<proteinExistence type="predicted"/>
<reference evidence="1 2" key="1">
    <citation type="journal article" date="2020" name="Front. Microbiol.">
        <title>Toward Biorecycling: Isolation of a Soil Bacterium That Grows on a Polyurethane Oligomer and Monomer.</title>
        <authorList>
            <person name="Espinosa M.J.C."/>
            <person name="Blanco A.C."/>
            <person name="Schmidgall T."/>
            <person name="Atanasoff-Kardjalieff A.K."/>
            <person name="Kappelmeyer U."/>
            <person name="Tischler D."/>
            <person name="Pieper D.H."/>
            <person name="Heipieper H.J."/>
            <person name="Eberlein C."/>
        </authorList>
    </citation>
    <scope>NUCLEOTIDE SEQUENCE [LARGE SCALE GENOMIC DNA]</scope>
    <source>
        <strain evidence="1 2">TDA1</strain>
    </source>
</reference>
<dbReference type="Proteomes" id="UP001214301">
    <property type="component" value="Chromosome"/>
</dbReference>
<protein>
    <submittedName>
        <fullName evidence="1">Uncharacterized protein</fullName>
    </submittedName>
</protein>
<evidence type="ECO:0000313" key="2">
    <source>
        <dbReference type="Proteomes" id="UP001214301"/>
    </source>
</evidence>
<sequence length="50" mass="5541">MLAAVKHYPAAVRRDTGGSVLLDGHPQALMLALPLEQRPATTRHCDHRLR</sequence>
<dbReference type="GeneID" id="301039432"/>
<organism evidence="1 2">
    <name type="scientific">Pseudomonas capeferrum</name>
    <dbReference type="NCBI Taxonomy" id="1495066"/>
    <lineage>
        <taxon>Bacteria</taxon>
        <taxon>Pseudomonadati</taxon>
        <taxon>Pseudomonadota</taxon>
        <taxon>Gammaproteobacteria</taxon>
        <taxon>Pseudomonadales</taxon>
        <taxon>Pseudomonadaceae</taxon>
        <taxon>Pseudomonas</taxon>
    </lineage>
</organism>
<name>A0ABY7RCH1_9PSED</name>
<accession>A0ABY7RCH1</accession>
<dbReference type="RefSeq" id="WP_156056792.1">
    <property type="nucleotide sequence ID" value="NZ_CP116669.1"/>
</dbReference>
<gene>
    <name evidence="1" type="ORF">PMC74_06195</name>
</gene>
<evidence type="ECO:0000313" key="1">
    <source>
        <dbReference type="EMBL" id="WCI01488.1"/>
    </source>
</evidence>
<dbReference type="EMBL" id="CP116669">
    <property type="protein sequence ID" value="WCI01488.1"/>
    <property type="molecule type" value="Genomic_DNA"/>
</dbReference>